<feature type="compositionally biased region" description="Polar residues" evidence="6">
    <location>
        <begin position="896"/>
        <end position="912"/>
    </location>
</feature>
<dbReference type="EMBL" id="FMWP01000117">
    <property type="protein sequence ID" value="SDA01987.1"/>
    <property type="molecule type" value="Genomic_DNA"/>
</dbReference>
<dbReference type="InterPro" id="IPR007219">
    <property type="entry name" value="XnlR_reg_dom"/>
</dbReference>
<evidence type="ECO:0000256" key="1">
    <source>
        <dbReference type="ARBA" id="ARBA00004123"/>
    </source>
</evidence>
<feature type="compositionally biased region" description="Polar residues" evidence="6">
    <location>
        <begin position="318"/>
        <end position="347"/>
    </location>
</feature>
<feature type="compositionally biased region" description="Polar residues" evidence="6">
    <location>
        <begin position="101"/>
        <end position="122"/>
    </location>
</feature>
<keyword evidence="9" id="KW-1185">Reference proteome</keyword>
<keyword evidence="5" id="KW-0539">Nucleus</keyword>
<feature type="region of interest" description="Disordered" evidence="6">
    <location>
        <begin position="1"/>
        <end position="128"/>
    </location>
</feature>
<dbReference type="PANTHER" id="PTHR31845:SF17">
    <property type="entry name" value="ZN(II)2CYS6 TRANSCRIPTION FACTOR (EUROFUNG)"/>
    <property type="match status" value="1"/>
</dbReference>
<dbReference type="GO" id="GO:0008270">
    <property type="term" value="F:zinc ion binding"/>
    <property type="evidence" value="ECO:0007669"/>
    <property type="project" value="InterPro"/>
</dbReference>
<organism evidence="8 9">
    <name type="scientific">Microbotryum saponariae</name>
    <dbReference type="NCBI Taxonomy" id="289078"/>
    <lineage>
        <taxon>Eukaryota</taxon>
        <taxon>Fungi</taxon>
        <taxon>Dikarya</taxon>
        <taxon>Basidiomycota</taxon>
        <taxon>Pucciniomycotina</taxon>
        <taxon>Microbotryomycetes</taxon>
        <taxon>Microbotryales</taxon>
        <taxon>Microbotryaceae</taxon>
        <taxon>Microbotryum</taxon>
    </lineage>
</organism>
<dbReference type="GO" id="GO:0000976">
    <property type="term" value="F:transcription cis-regulatory region binding"/>
    <property type="evidence" value="ECO:0007669"/>
    <property type="project" value="TreeGrafter"/>
</dbReference>
<evidence type="ECO:0000256" key="4">
    <source>
        <dbReference type="ARBA" id="ARBA00023163"/>
    </source>
</evidence>
<feature type="compositionally biased region" description="Acidic residues" evidence="6">
    <location>
        <begin position="77"/>
        <end position="86"/>
    </location>
</feature>
<dbReference type="PANTHER" id="PTHR31845">
    <property type="entry name" value="FINGER DOMAIN PROTEIN, PUTATIVE-RELATED"/>
    <property type="match status" value="1"/>
</dbReference>
<dbReference type="InterPro" id="IPR051089">
    <property type="entry name" value="prtT"/>
</dbReference>
<dbReference type="SMART" id="SM00906">
    <property type="entry name" value="Fungal_trans"/>
    <property type="match status" value="1"/>
</dbReference>
<feature type="domain" description="Xylanolytic transcriptional activator regulatory" evidence="7">
    <location>
        <begin position="596"/>
        <end position="693"/>
    </location>
</feature>
<feature type="region of interest" description="Disordered" evidence="6">
    <location>
        <begin position="216"/>
        <end position="277"/>
    </location>
</feature>
<protein>
    <submittedName>
        <fullName evidence="8">BZ3500_MvSof-1268-A1-R1_Chr10-2g03047 protein</fullName>
    </submittedName>
</protein>
<keyword evidence="2" id="KW-0805">Transcription regulation</keyword>
<evidence type="ECO:0000256" key="2">
    <source>
        <dbReference type="ARBA" id="ARBA00023015"/>
    </source>
</evidence>
<sequence>MSSTSASYMGRSEGGRSSLSTTTTYGAVGAGAPSSSSTLSATQLQALNQQHYNNNNNNNNGSPNGDYTSSHHAMSVLDDELDEVDDEHSNSPAGQGGSSTAGGNRSGTPTQQHRMTGSQATDPTAPRSGRACLACRKLKLTDYPIFHALLSLLHYKITTSLTIRAVPTTRDPARTVFTDIFSLFDPPSAPTRCDGAEDPPCKRCRAGNHECVFVESKRGKRPAKPPGGTPNTKASNLPNISASNNSADNSQHALGSSSGGVADHPTTTSNGNGSGNDAALAEKFRSVEKNLSLFLQSMNSGGAPDPNALQQLQSTLADGIDTSRNGKSINNGTRATSTTMESPTSAGDDSHAGGSASIPPAKRPRHASGNYPQSNSSTDSPFTTNNMSLSPNSVLNSARIPTLPLSQTPASTDSAQLPSASRTPGSAGGGSSLSMLADASLAAQLDGRNKLTGLDPGFNLSRVTEAIQGDGSEGEDEARTPALLSKGIITPETAVDMFRIFFDFCYIHLPLLDPAQNSATSVCARSPFLFTAICAVASRFNPDPTLHVKCYDEAHACFVDTVANGERSIESVQALMILTVWTSAPKKDAEDRPQRAWLYFGMAVRMGLELGLFRPPPFVDHHLSTSRNASQANPWANLKDVSEEEQRDAINRERTWLMGFVIDRNMSAVMGRPYQIHEAKPLLIPLHTMSLPFDLGVIAHQELQMIIGQVMDTFRDRIYGLSSASDEMPSATVMKIFNNRMDDWRQRWCPVAGEPIANNLLFYFFSSKLFLNTIPLHTMLRNGEVADDPECVSTTITAAKSVLDLAHKYAELGVLLHCPDVNFLLILYGAVFLIKVKVSNTRFSQLVDADELQQLLVQAIYDCQAATCSPRHAASTACTMLRALLASFKAMLQAQQNPANSHGMSRQQTNPNEAGGRLPHGGLAADGSSDPFGANGSSSGPPGSALGLHGTLAGAPMSPSASYPFMSTPFAQRNHDNRSFFGSGAVATGGSGTMSGTHTPAGHQTYGAGGGAGSAGSAGASNTGFNPMDPLDSFLNDTNFFSSVLVSQGADGFFTWPEGLDAAGGLDINFDSNTFNPSHLDAEMNGPLAA</sequence>
<evidence type="ECO:0000256" key="5">
    <source>
        <dbReference type="ARBA" id="ARBA00023242"/>
    </source>
</evidence>
<feature type="compositionally biased region" description="Polar residues" evidence="6">
    <location>
        <begin position="61"/>
        <end position="72"/>
    </location>
</feature>
<evidence type="ECO:0000259" key="7">
    <source>
        <dbReference type="SMART" id="SM00906"/>
    </source>
</evidence>
<feature type="compositionally biased region" description="Low complexity" evidence="6">
    <location>
        <begin position="21"/>
        <end position="60"/>
    </location>
</feature>
<feature type="compositionally biased region" description="Polar residues" evidence="6">
    <location>
        <begin position="370"/>
        <end position="396"/>
    </location>
</feature>
<feature type="compositionally biased region" description="Polar residues" evidence="6">
    <location>
        <begin position="229"/>
        <end position="238"/>
    </location>
</feature>
<feature type="compositionally biased region" description="Low complexity" evidence="6">
    <location>
        <begin position="933"/>
        <end position="950"/>
    </location>
</feature>
<feature type="region of interest" description="Disordered" evidence="6">
    <location>
        <begin position="896"/>
        <end position="951"/>
    </location>
</feature>
<feature type="compositionally biased region" description="Polar residues" evidence="6">
    <location>
        <begin position="404"/>
        <end position="424"/>
    </location>
</feature>
<dbReference type="InterPro" id="IPR001138">
    <property type="entry name" value="Zn2Cys6_DnaBD"/>
</dbReference>
<dbReference type="Pfam" id="PF04082">
    <property type="entry name" value="Fungal_trans"/>
    <property type="match status" value="1"/>
</dbReference>
<evidence type="ECO:0000256" key="6">
    <source>
        <dbReference type="SAM" id="MobiDB-lite"/>
    </source>
</evidence>
<accession>A0A2X0NAK7</accession>
<evidence type="ECO:0000313" key="9">
    <source>
        <dbReference type="Proteomes" id="UP000249723"/>
    </source>
</evidence>
<dbReference type="CDD" id="cd12148">
    <property type="entry name" value="fungal_TF_MHR"/>
    <property type="match status" value="1"/>
</dbReference>
<dbReference type="GO" id="GO:0005634">
    <property type="term" value="C:nucleus"/>
    <property type="evidence" value="ECO:0007669"/>
    <property type="project" value="UniProtKB-SubCell"/>
</dbReference>
<dbReference type="CDD" id="cd00067">
    <property type="entry name" value="GAL4"/>
    <property type="match status" value="1"/>
</dbReference>
<dbReference type="GO" id="GO:0000981">
    <property type="term" value="F:DNA-binding transcription factor activity, RNA polymerase II-specific"/>
    <property type="evidence" value="ECO:0007669"/>
    <property type="project" value="InterPro"/>
</dbReference>
<feature type="region of interest" description="Disordered" evidence="6">
    <location>
        <begin position="318"/>
        <end position="432"/>
    </location>
</feature>
<dbReference type="Proteomes" id="UP000249723">
    <property type="component" value="Unassembled WGS sequence"/>
</dbReference>
<evidence type="ECO:0000313" key="8">
    <source>
        <dbReference type="EMBL" id="SDA01987.1"/>
    </source>
</evidence>
<comment type="subcellular location">
    <subcellularLocation>
        <location evidence="1">Nucleus</location>
    </subcellularLocation>
</comment>
<dbReference type="STRING" id="289078.A0A2X0NAK7"/>
<feature type="compositionally biased region" description="Low complexity" evidence="6">
    <location>
        <begin position="239"/>
        <end position="250"/>
    </location>
</feature>
<proteinExistence type="predicted"/>
<dbReference type="OrthoDB" id="39175at2759"/>
<evidence type="ECO:0000256" key="3">
    <source>
        <dbReference type="ARBA" id="ARBA00023125"/>
    </source>
</evidence>
<reference evidence="9" key="1">
    <citation type="submission" date="2016-10" db="EMBL/GenBank/DDBJ databases">
        <authorList>
            <person name="Jeantristanb JTB J.-T."/>
            <person name="Ricardo R."/>
        </authorList>
    </citation>
    <scope>NUCLEOTIDE SEQUENCE [LARGE SCALE GENOMIC DNA]</scope>
</reference>
<dbReference type="AlphaFoldDB" id="A0A2X0NAK7"/>
<keyword evidence="3" id="KW-0238">DNA-binding</keyword>
<name>A0A2X0NAK7_9BASI</name>
<dbReference type="GO" id="GO:0006351">
    <property type="term" value="P:DNA-templated transcription"/>
    <property type="evidence" value="ECO:0007669"/>
    <property type="project" value="InterPro"/>
</dbReference>
<keyword evidence="4" id="KW-0804">Transcription</keyword>
<gene>
    <name evidence="8" type="ORF">BZ3500_MVSOF-1268-A1-R1_CHR10-2G03047</name>
</gene>